<keyword evidence="2" id="KW-1185">Reference proteome</keyword>
<dbReference type="EMBL" id="QPFP01000021">
    <property type="protein sequence ID" value="TEB30790.1"/>
    <property type="molecule type" value="Genomic_DNA"/>
</dbReference>
<evidence type="ECO:0000313" key="2">
    <source>
        <dbReference type="Proteomes" id="UP000298030"/>
    </source>
</evidence>
<dbReference type="Proteomes" id="UP000298030">
    <property type="component" value="Unassembled WGS sequence"/>
</dbReference>
<proteinExistence type="predicted"/>
<name>A0A4Y7T9K5_COPMI</name>
<reference evidence="1 2" key="1">
    <citation type="journal article" date="2019" name="Nat. Ecol. Evol.">
        <title>Megaphylogeny resolves global patterns of mushroom evolution.</title>
        <authorList>
            <person name="Varga T."/>
            <person name="Krizsan K."/>
            <person name="Foldi C."/>
            <person name="Dima B."/>
            <person name="Sanchez-Garcia M."/>
            <person name="Sanchez-Ramirez S."/>
            <person name="Szollosi G.J."/>
            <person name="Szarkandi J.G."/>
            <person name="Papp V."/>
            <person name="Albert L."/>
            <person name="Andreopoulos W."/>
            <person name="Angelini C."/>
            <person name="Antonin V."/>
            <person name="Barry K.W."/>
            <person name="Bougher N.L."/>
            <person name="Buchanan P."/>
            <person name="Buyck B."/>
            <person name="Bense V."/>
            <person name="Catcheside P."/>
            <person name="Chovatia M."/>
            <person name="Cooper J."/>
            <person name="Damon W."/>
            <person name="Desjardin D."/>
            <person name="Finy P."/>
            <person name="Geml J."/>
            <person name="Haridas S."/>
            <person name="Hughes K."/>
            <person name="Justo A."/>
            <person name="Karasinski D."/>
            <person name="Kautmanova I."/>
            <person name="Kiss B."/>
            <person name="Kocsube S."/>
            <person name="Kotiranta H."/>
            <person name="LaButti K.M."/>
            <person name="Lechner B.E."/>
            <person name="Liimatainen K."/>
            <person name="Lipzen A."/>
            <person name="Lukacs Z."/>
            <person name="Mihaltcheva S."/>
            <person name="Morgado L.N."/>
            <person name="Niskanen T."/>
            <person name="Noordeloos M.E."/>
            <person name="Ohm R.A."/>
            <person name="Ortiz-Santana B."/>
            <person name="Ovrebo C."/>
            <person name="Racz N."/>
            <person name="Riley R."/>
            <person name="Savchenko A."/>
            <person name="Shiryaev A."/>
            <person name="Soop K."/>
            <person name="Spirin V."/>
            <person name="Szebenyi C."/>
            <person name="Tomsovsky M."/>
            <person name="Tulloss R.E."/>
            <person name="Uehling J."/>
            <person name="Grigoriev I.V."/>
            <person name="Vagvolgyi C."/>
            <person name="Papp T."/>
            <person name="Martin F.M."/>
            <person name="Miettinen O."/>
            <person name="Hibbett D.S."/>
            <person name="Nagy L.G."/>
        </authorList>
    </citation>
    <scope>NUCLEOTIDE SEQUENCE [LARGE SCALE GENOMIC DNA]</scope>
    <source>
        <strain evidence="1 2">FP101781</strain>
    </source>
</reference>
<sequence>MSRSGYKGVVRHDSGALVAFIARGSLGWEQARTEGASMRTGFVKLNPSQRGSSHV</sequence>
<gene>
    <name evidence="1" type="ORF">FA13DRAFT_1733222</name>
</gene>
<dbReference type="AlphaFoldDB" id="A0A4Y7T9K5"/>
<comment type="caution">
    <text evidence="1">The sequence shown here is derived from an EMBL/GenBank/DDBJ whole genome shotgun (WGS) entry which is preliminary data.</text>
</comment>
<organism evidence="1 2">
    <name type="scientific">Coprinellus micaceus</name>
    <name type="common">Glistening ink-cap mushroom</name>
    <name type="synonym">Coprinus micaceus</name>
    <dbReference type="NCBI Taxonomy" id="71717"/>
    <lineage>
        <taxon>Eukaryota</taxon>
        <taxon>Fungi</taxon>
        <taxon>Dikarya</taxon>
        <taxon>Basidiomycota</taxon>
        <taxon>Agaricomycotina</taxon>
        <taxon>Agaricomycetes</taxon>
        <taxon>Agaricomycetidae</taxon>
        <taxon>Agaricales</taxon>
        <taxon>Agaricineae</taxon>
        <taxon>Psathyrellaceae</taxon>
        <taxon>Coprinellus</taxon>
    </lineage>
</organism>
<protein>
    <submittedName>
        <fullName evidence="1">Uncharacterized protein</fullName>
    </submittedName>
</protein>
<accession>A0A4Y7T9K5</accession>
<evidence type="ECO:0000313" key="1">
    <source>
        <dbReference type="EMBL" id="TEB30790.1"/>
    </source>
</evidence>